<dbReference type="InterPro" id="IPR011990">
    <property type="entry name" value="TPR-like_helical_dom_sf"/>
</dbReference>
<dbReference type="PROSITE" id="PS51257">
    <property type="entry name" value="PROKAR_LIPOPROTEIN"/>
    <property type="match status" value="1"/>
</dbReference>
<keyword evidence="4" id="KW-1185">Reference proteome</keyword>
<proteinExistence type="predicted"/>
<sequence length="276" mass="29811">MALRHAFTGSPARLMGSVCILVAAAALAGCSTTKDKTLTTGSIPKMTKPVESMTAPELASAAERIGSAYERNPKDRNTGLAYANILMMTGRNTQALAVMQQVAIANPADREVLAAFGKAQAAAGQLEQALATIGRAQTPDRPDWRLYSAEGAVLDQLGRSQEARDRYRMALDINPNEPTILSNLGMSYLLSGDLKTAETYLRSGSQQPGADSRVRQNLALVVGLQGRFQEAEQIARQELDPQQADANVAYLRSMLQQQNSWKQLASKENKSDNNTN</sequence>
<dbReference type="Pfam" id="PF13432">
    <property type="entry name" value="TPR_16"/>
    <property type="match status" value="1"/>
</dbReference>
<evidence type="ECO:0000256" key="2">
    <source>
        <dbReference type="SAM" id="SignalP"/>
    </source>
</evidence>
<evidence type="ECO:0000256" key="1">
    <source>
        <dbReference type="PROSITE-ProRule" id="PRU00339"/>
    </source>
</evidence>
<organism evidence="3 4">
    <name type="scientific">Rhizobium terricola</name>
    <dbReference type="NCBI Taxonomy" id="2728849"/>
    <lineage>
        <taxon>Bacteria</taxon>
        <taxon>Pseudomonadati</taxon>
        <taxon>Pseudomonadota</taxon>
        <taxon>Alphaproteobacteria</taxon>
        <taxon>Hyphomicrobiales</taxon>
        <taxon>Rhizobiaceae</taxon>
        <taxon>Rhizobium/Agrobacterium group</taxon>
        <taxon>Rhizobium</taxon>
    </lineage>
</organism>
<dbReference type="InterPro" id="IPR014596">
    <property type="entry name" value="UCP035836"/>
</dbReference>
<evidence type="ECO:0000313" key="3">
    <source>
        <dbReference type="EMBL" id="NML75239.1"/>
    </source>
</evidence>
<dbReference type="Pfam" id="PF14559">
    <property type="entry name" value="TPR_19"/>
    <property type="match status" value="1"/>
</dbReference>
<dbReference type="SMART" id="SM00028">
    <property type="entry name" value="TPR"/>
    <property type="match status" value="3"/>
</dbReference>
<dbReference type="RefSeq" id="WP_169591997.1">
    <property type="nucleotide sequence ID" value="NZ_JABBGK010000002.1"/>
</dbReference>
<name>A0A7Y0FX28_9HYPH</name>
<protein>
    <submittedName>
        <fullName evidence="3">Tetratricopeptide repeat protein</fullName>
    </submittedName>
</protein>
<dbReference type="PROSITE" id="PS50005">
    <property type="entry name" value="TPR"/>
    <property type="match status" value="1"/>
</dbReference>
<feature type="repeat" description="TPR" evidence="1">
    <location>
        <begin position="144"/>
        <end position="177"/>
    </location>
</feature>
<feature type="signal peptide" evidence="2">
    <location>
        <begin position="1"/>
        <end position="28"/>
    </location>
</feature>
<dbReference type="InterPro" id="IPR019734">
    <property type="entry name" value="TPR_rpt"/>
</dbReference>
<accession>A0A7Y0FX28</accession>
<dbReference type="Proteomes" id="UP000541470">
    <property type="component" value="Unassembled WGS sequence"/>
</dbReference>
<comment type="caution">
    <text evidence="3">The sequence shown here is derived from an EMBL/GenBank/DDBJ whole genome shotgun (WGS) entry which is preliminary data.</text>
</comment>
<keyword evidence="2" id="KW-0732">Signal</keyword>
<dbReference type="PANTHER" id="PTHR12558:SF33">
    <property type="entry name" value="BLL7664 PROTEIN"/>
    <property type="match status" value="1"/>
</dbReference>
<feature type="chain" id="PRO_5030648489" evidence="2">
    <location>
        <begin position="29"/>
        <end position="276"/>
    </location>
</feature>
<dbReference type="Gene3D" id="1.25.40.10">
    <property type="entry name" value="Tetratricopeptide repeat domain"/>
    <property type="match status" value="1"/>
</dbReference>
<dbReference type="SUPFAM" id="SSF48452">
    <property type="entry name" value="TPR-like"/>
    <property type="match status" value="1"/>
</dbReference>
<dbReference type="AlphaFoldDB" id="A0A7Y0FX28"/>
<gene>
    <name evidence="3" type="ORF">HHL25_13995</name>
</gene>
<dbReference type="PIRSF" id="PIRSF035836">
    <property type="entry name" value="UCP035836"/>
    <property type="match status" value="1"/>
</dbReference>
<evidence type="ECO:0000313" key="4">
    <source>
        <dbReference type="Proteomes" id="UP000541470"/>
    </source>
</evidence>
<reference evidence="3 4" key="1">
    <citation type="submission" date="2020-04" db="EMBL/GenBank/DDBJ databases">
        <title>Rhizobium sp. S-51 isolated from soil.</title>
        <authorList>
            <person name="Dahal R.H."/>
        </authorList>
    </citation>
    <scope>NUCLEOTIDE SEQUENCE [LARGE SCALE GENOMIC DNA]</scope>
    <source>
        <strain evidence="3 4">S-51</strain>
    </source>
</reference>
<dbReference type="EMBL" id="JABBGK010000002">
    <property type="protein sequence ID" value="NML75239.1"/>
    <property type="molecule type" value="Genomic_DNA"/>
</dbReference>
<dbReference type="PANTHER" id="PTHR12558">
    <property type="entry name" value="CELL DIVISION CYCLE 16,23,27"/>
    <property type="match status" value="1"/>
</dbReference>
<keyword evidence="1" id="KW-0802">TPR repeat</keyword>